<keyword evidence="2" id="KW-1185">Reference proteome</keyword>
<dbReference type="Pfam" id="PF05845">
    <property type="entry name" value="PhnH"/>
    <property type="match status" value="1"/>
</dbReference>
<dbReference type="RefSeq" id="WP_184383003.1">
    <property type="nucleotide sequence ID" value="NZ_JACIDJ010000002.1"/>
</dbReference>
<name>A0A840A9V4_9PROT</name>
<dbReference type="InterPro" id="IPR008772">
    <property type="entry name" value="Phosphonate_metab_PhnH"/>
</dbReference>
<dbReference type="Gene3D" id="3.40.50.11310">
    <property type="entry name" value="Bacterial phosphonate metabolism protein PhnH"/>
    <property type="match status" value="1"/>
</dbReference>
<keyword evidence="1" id="KW-0808">Transferase</keyword>
<dbReference type="EMBL" id="JACIDJ010000002">
    <property type="protein sequence ID" value="MBB3897887.1"/>
    <property type="molecule type" value="Genomic_DNA"/>
</dbReference>
<accession>A0A840A9V4</accession>
<dbReference type="NCBIfam" id="TIGR03292">
    <property type="entry name" value="PhnH_redo"/>
    <property type="match status" value="1"/>
</dbReference>
<dbReference type="Proteomes" id="UP000553193">
    <property type="component" value="Unassembled WGS sequence"/>
</dbReference>
<gene>
    <name evidence="1" type="ORF">GGQ83_001324</name>
</gene>
<dbReference type="InterPro" id="IPR038058">
    <property type="entry name" value="PhnH-like_sp"/>
</dbReference>
<dbReference type="AlphaFoldDB" id="A0A840A9V4"/>
<dbReference type="GO" id="GO:0019634">
    <property type="term" value="P:organic phosphonate metabolic process"/>
    <property type="evidence" value="ECO:0007669"/>
    <property type="project" value="InterPro"/>
</dbReference>
<dbReference type="SUPFAM" id="SSF159709">
    <property type="entry name" value="PhnH-like"/>
    <property type="match status" value="1"/>
</dbReference>
<comment type="caution">
    <text evidence="1">The sequence shown here is derived from an EMBL/GenBank/DDBJ whole genome shotgun (WGS) entry which is preliminary data.</text>
</comment>
<evidence type="ECO:0000313" key="2">
    <source>
        <dbReference type="Proteomes" id="UP000553193"/>
    </source>
</evidence>
<evidence type="ECO:0000313" key="1">
    <source>
        <dbReference type="EMBL" id="MBB3897887.1"/>
    </source>
</evidence>
<dbReference type="EC" id="2.7.8.37" evidence="1"/>
<protein>
    <submittedName>
        <fullName evidence="1">Alpha-D-ribose 1-methylphosphonate 5-triphosphate synthase subunit PhnH</fullName>
        <ecNumber evidence="1">2.7.8.37</ecNumber>
    </submittedName>
</protein>
<dbReference type="PIRSF" id="PIRSF020680">
    <property type="entry name" value="PhnH"/>
    <property type="match status" value="1"/>
</dbReference>
<dbReference type="GO" id="GO:0061693">
    <property type="term" value="F:alpha-D-ribose 1-methylphosphonate 5-triphosphate synthase activity"/>
    <property type="evidence" value="ECO:0007669"/>
    <property type="project" value="UniProtKB-EC"/>
</dbReference>
<organism evidence="1 2">
    <name type="scientific">Roseococcus suduntuyensis</name>
    <dbReference type="NCBI Taxonomy" id="455361"/>
    <lineage>
        <taxon>Bacteria</taxon>
        <taxon>Pseudomonadati</taxon>
        <taxon>Pseudomonadota</taxon>
        <taxon>Alphaproteobacteria</taxon>
        <taxon>Acetobacterales</taxon>
        <taxon>Roseomonadaceae</taxon>
        <taxon>Roseococcus</taxon>
    </lineage>
</organism>
<proteinExistence type="predicted"/>
<reference evidence="1 2" key="1">
    <citation type="submission" date="2020-08" db="EMBL/GenBank/DDBJ databases">
        <title>Genomic Encyclopedia of Type Strains, Phase IV (KMG-IV): sequencing the most valuable type-strain genomes for metagenomic binning, comparative biology and taxonomic classification.</title>
        <authorList>
            <person name="Goeker M."/>
        </authorList>
    </citation>
    <scope>NUCLEOTIDE SEQUENCE [LARGE SCALE GENOMIC DNA]</scope>
    <source>
        <strain evidence="1 2">DSM 19979</strain>
    </source>
</reference>
<sequence>MKTGFTDPVLDAQAGFRALMQAMARPGRVQQVIPPPELPAGLEAAAAATILTLADAETPLWTDAGEEARAWITFHTGAPLVAEPASAMLLLNTGATMPALATLHAGEDETPQDGATLIRQVTGLAEGSGWRLTGPGIEREHHLAVMGVPGDFPAQWRANAARFPRGVDVVLCAGGRLAALPRSVALREGG</sequence>